<evidence type="ECO:0000256" key="3">
    <source>
        <dbReference type="ARBA" id="ARBA00022737"/>
    </source>
</evidence>
<evidence type="ECO:0000313" key="12">
    <source>
        <dbReference type="Proteomes" id="UP001166286"/>
    </source>
</evidence>
<dbReference type="InterPro" id="IPR002365">
    <property type="entry name" value="Terpene_synthase_CS"/>
</dbReference>
<organism evidence="11 12">
    <name type="scientific">Cladonia borealis</name>
    <dbReference type="NCBI Taxonomy" id="184061"/>
    <lineage>
        <taxon>Eukaryota</taxon>
        <taxon>Fungi</taxon>
        <taxon>Dikarya</taxon>
        <taxon>Ascomycota</taxon>
        <taxon>Pezizomycotina</taxon>
        <taxon>Lecanoromycetes</taxon>
        <taxon>OSLEUM clade</taxon>
        <taxon>Lecanoromycetidae</taxon>
        <taxon>Lecanorales</taxon>
        <taxon>Lecanorineae</taxon>
        <taxon>Cladoniaceae</taxon>
        <taxon>Cladonia</taxon>
    </lineage>
</organism>
<evidence type="ECO:0000259" key="9">
    <source>
        <dbReference type="Pfam" id="PF13243"/>
    </source>
</evidence>
<dbReference type="CDD" id="cd02892">
    <property type="entry name" value="SQCY_1"/>
    <property type="match status" value="1"/>
</dbReference>
<feature type="domain" description="Squalene cyclase C-terminal" evidence="9">
    <location>
        <begin position="404"/>
        <end position="732"/>
    </location>
</feature>
<dbReference type="SUPFAM" id="SSF48239">
    <property type="entry name" value="Terpenoid cyclases/Protein prenyltransferases"/>
    <property type="match status" value="2"/>
</dbReference>
<dbReference type="NCBIfam" id="TIGR01787">
    <property type="entry name" value="squalene_cyclas"/>
    <property type="match status" value="1"/>
</dbReference>
<gene>
    <name evidence="11" type="ORF">JMJ35_006996</name>
</gene>
<dbReference type="EMBL" id="JAFEKC020000015">
    <property type="protein sequence ID" value="KAK0510564.1"/>
    <property type="molecule type" value="Genomic_DNA"/>
</dbReference>
<feature type="domain" description="Squalene cyclase N-terminal" evidence="10">
    <location>
        <begin position="98"/>
        <end position="356"/>
    </location>
</feature>
<keyword evidence="12" id="KW-1185">Reference proteome</keyword>
<keyword evidence="5" id="KW-0443">Lipid metabolism</keyword>
<keyword evidence="3" id="KW-0677">Repeat</keyword>
<evidence type="ECO:0000256" key="4">
    <source>
        <dbReference type="ARBA" id="ARBA00022955"/>
    </source>
</evidence>
<comment type="similarity">
    <text evidence="1 7">Belongs to the terpene cyclase/mutase family.</text>
</comment>
<protein>
    <recommendedName>
        <fullName evidence="7">Terpene cyclase/mutase family member</fullName>
        <ecNumber evidence="7">5.4.99.-</ecNumber>
    </recommendedName>
</protein>
<dbReference type="Gene3D" id="6.20.120.20">
    <property type="match status" value="1"/>
</dbReference>
<name>A0AA39QYB7_9LECA</name>
<dbReference type="PANTHER" id="PTHR11764">
    <property type="entry name" value="TERPENE CYCLASE/MUTASE FAMILY MEMBER"/>
    <property type="match status" value="1"/>
</dbReference>
<dbReference type="PROSITE" id="PS01074">
    <property type="entry name" value="TERPENE_SYNTHASES"/>
    <property type="match status" value="1"/>
</dbReference>
<comment type="caution">
    <text evidence="11">The sequence shown here is derived from an EMBL/GenBank/DDBJ whole genome shotgun (WGS) entry which is preliminary data.</text>
</comment>
<evidence type="ECO:0000256" key="8">
    <source>
        <dbReference type="SAM" id="MobiDB-lite"/>
    </source>
</evidence>
<dbReference type="Pfam" id="PF13249">
    <property type="entry name" value="SQHop_cyclase_N"/>
    <property type="match status" value="1"/>
</dbReference>
<evidence type="ECO:0000256" key="6">
    <source>
        <dbReference type="ARBA" id="ARBA00023235"/>
    </source>
</evidence>
<evidence type="ECO:0000313" key="11">
    <source>
        <dbReference type="EMBL" id="KAK0510564.1"/>
    </source>
</evidence>
<dbReference type="PANTHER" id="PTHR11764:SF20">
    <property type="entry name" value="LANOSTEROL SYNTHASE"/>
    <property type="match status" value="1"/>
</dbReference>
<dbReference type="InterPro" id="IPR018333">
    <property type="entry name" value="Squalene_cyclase"/>
</dbReference>
<evidence type="ECO:0000256" key="5">
    <source>
        <dbReference type="ARBA" id="ARBA00023098"/>
    </source>
</evidence>
<evidence type="ECO:0000256" key="7">
    <source>
        <dbReference type="RuleBase" id="RU362003"/>
    </source>
</evidence>
<dbReference type="EC" id="5.4.99.-" evidence="7"/>
<dbReference type="Proteomes" id="UP001166286">
    <property type="component" value="Unassembled WGS sequence"/>
</dbReference>
<dbReference type="SFLD" id="SFLDG01016">
    <property type="entry name" value="Prenyltransferase_Like_2"/>
    <property type="match status" value="1"/>
</dbReference>
<accession>A0AA39QYB7</accession>
<reference evidence="11" key="1">
    <citation type="submission" date="2023-03" db="EMBL/GenBank/DDBJ databases">
        <title>Complete genome of Cladonia borealis.</title>
        <authorList>
            <person name="Park H."/>
        </authorList>
    </citation>
    <scope>NUCLEOTIDE SEQUENCE</scope>
    <source>
        <strain evidence="11">ANT050790</strain>
    </source>
</reference>
<feature type="region of interest" description="Disordered" evidence="8">
    <location>
        <begin position="1"/>
        <end position="28"/>
    </location>
</feature>
<evidence type="ECO:0000256" key="1">
    <source>
        <dbReference type="ARBA" id="ARBA00009755"/>
    </source>
</evidence>
<dbReference type="Gene3D" id="1.50.10.20">
    <property type="match status" value="2"/>
</dbReference>
<dbReference type="FunFam" id="1.50.10.20:FF:000003">
    <property type="entry name" value="Terpene cyclase/mutase family member"/>
    <property type="match status" value="1"/>
</dbReference>
<dbReference type="GO" id="GO:0000250">
    <property type="term" value="F:lanosterol synthase activity"/>
    <property type="evidence" value="ECO:0007669"/>
    <property type="project" value="UniProtKB-ARBA"/>
</dbReference>
<dbReference type="GO" id="GO:0006696">
    <property type="term" value="P:ergosterol biosynthetic process"/>
    <property type="evidence" value="ECO:0007669"/>
    <property type="project" value="TreeGrafter"/>
</dbReference>
<proteinExistence type="inferred from homology"/>
<dbReference type="InterPro" id="IPR032697">
    <property type="entry name" value="SQ_cyclase_N"/>
</dbReference>
<dbReference type="GO" id="GO:0016104">
    <property type="term" value="P:triterpenoid biosynthetic process"/>
    <property type="evidence" value="ECO:0007669"/>
    <property type="project" value="InterPro"/>
</dbReference>
<dbReference type="InterPro" id="IPR008930">
    <property type="entry name" value="Terpenoid_cyclase/PrenylTrfase"/>
</dbReference>
<dbReference type="InterPro" id="IPR032696">
    <property type="entry name" value="SQ_cyclase_C"/>
</dbReference>
<dbReference type="AlphaFoldDB" id="A0AA39QYB7"/>
<dbReference type="Pfam" id="PF13243">
    <property type="entry name" value="SQHop_cyclase_C"/>
    <property type="match status" value="1"/>
</dbReference>
<keyword evidence="2" id="KW-0444">Lipid biosynthesis</keyword>
<dbReference type="GO" id="GO:0005811">
    <property type="term" value="C:lipid droplet"/>
    <property type="evidence" value="ECO:0007669"/>
    <property type="project" value="InterPro"/>
</dbReference>
<evidence type="ECO:0000256" key="2">
    <source>
        <dbReference type="ARBA" id="ARBA00022516"/>
    </source>
</evidence>
<keyword evidence="4" id="KW-0752">Steroid biosynthesis</keyword>
<sequence length="742" mass="84836">MVKNKQLGLNGHAGDNRRHQNGSAEEASIGVEEKTDIYRWRLLDERGCQTWHYLESDEEVKAWPQSIADKYFLGLPLDLPNLPPPKTPIDSVQNCLSFFSKLQLPPGNWACEYGGPMFLLPGMVCAWYVTQTPIPQPVAIEMRRYLFARQNSTDGGWGLHIEGESTAYGTTMTYVVLRLLGASEEDKRMIKARGMLHKLGGAVNGPHWAKFWLAVLGVMEWEAINPVPPELWLLPDWFPLAPWRWWIHMRQVFLPMSFIYSAKFTTPPNSLIRQIREELYTRPYSSITFAAHRNSIHPRDNYHPKSFILAIINWILVYIWFPFLRTDSIKRRAEDWTFDLIQREDENTDFANLAPVSSPMNLVACYIREGPDSYSVRRHRERLPEYLWMKNEGMLVNGTNGVQTWDTSWFIQAAVEAGMAGDIKWRPMLIKALEFLDDQQIRENCREQDVCYRQQRKGAWAFSTKTQGYTVSDTTSEALKAVLMLQRLPGYPTLVSDERLQDAIDTLLTMQNASGGFASYEPTRGSEYLEYLNAAEVFGRIMVEYDYPECSTAVVTALRLFSSHYPYYRNADISKAVDGAVQYIRNAQRPDGSWYGSWGICFTYAGMFALESLASVGESYSNSPRIAKACEFLISKQRADAGWGESYKSCETGVYVQRESQVVMTSWAIIGLMAAEYPEREPINRAVKLIVGRQSPNGEWKQEGIEGVFNKSVMISYPNYKFTFPIKALGMFAKKYGNPTIP</sequence>
<keyword evidence="6 7" id="KW-0413">Isomerase</keyword>
<evidence type="ECO:0000259" key="10">
    <source>
        <dbReference type="Pfam" id="PF13249"/>
    </source>
</evidence>